<feature type="compositionally biased region" description="Low complexity" evidence="1">
    <location>
        <begin position="214"/>
        <end position="224"/>
    </location>
</feature>
<dbReference type="KEGG" id="bvz:BRAD3257_1681"/>
<proteinExistence type="predicted"/>
<dbReference type="AlphaFoldDB" id="A0A2U3PUF3"/>
<protein>
    <recommendedName>
        <fullName evidence="2">Peptidase C14 caspase domain-containing protein</fullName>
    </recommendedName>
</protein>
<evidence type="ECO:0000259" key="2">
    <source>
        <dbReference type="Pfam" id="PF00656"/>
    </source>
</evidence>
<reference evidence="3 4" key="1">
    <citation type="submission" date="2018-03" db="EMBL/GenBank/DDBJ databases">
        <authorList>
            <person name="Gully D."/>
        </authorList>
    </citation>
    <scope>NUCLEOTIDE SEQUENCE [LARGE SCALE GENOMIC DNA]</scope>
    <source>
        <strain evidence="3">ORS3257</strain>
    </source>
</reference>
<feature type="region of interest" description="Disordered" evidence="1">
    <location>
        <begin position="179"/>
        <end position="224"/>
    </location>
</feature>
<dbReference type="InterPro" id="IPR011600">
    <property type="entry name" value="Pept_C14_caspase"/>
</dbReference>
<gene>
    <name evidence="3" type="ORF">BRAD3257_1681</name>
</gene>
<evidence type="ECO:0000256" key="1">
    <source>
        <dbReference type="SAM" id="MobiDB-lite"/>
    </source>
</evidence>
<dbReference type="RefSeq" id="WP_160118762.1">
    <property type="nucleotide sequence ID" value="NZ_LS398110.1"/>
</dbReference>
<dbReference type="GO" id="GO:0006508">
    <property type="term" value="P:proteolysis"/>
    <property type="evidence" value="ECO:0007669"/>
    <property type="project" value="InterPro"/>
</dbReference>
<dbReference type="Gene3D" id="3.40.50.1460">
    <property type="match status" value="1"/>
</dbReference>
<sequence length="224" mass="24803">MGRRALIIGIEEYGSVSDNSIAAKLPGTLRSAMDFRDWLIGKWDAENVLASERQIIFCSEPAIEGGEHATAEDLTQALLQLKAAGQNSTEEFFFYFSGHGFSFVEPDARSDVIIASNYKAMQLSGGACMRLDKAIYWLRQHLGFGRQFYFVDACRNDLDGRKINPGGVIPRAIRRRPEKRRPTCCSLPLQRQPLPSTEGLPPPFSTVSRAKALPKPGTTPKTTP</sequence>
<accession>A0A2U3PUF3</accession>
<organism evidence="3 4">
    <name type="scientific">Bradyrhizobium vignae</name>
    <dbReference type="NCBI Taxonomy" id="1549949"/>
    <lineage>
        <taxon>Bacteria</taxon>
        <taxon>Pseudomonadati</taxon>
        <taxon>Pseudomonadota</taxon>
        <taxon>Alphaproteobacteria</taxon>
        <taxon>Hyphomicrobiales</taxon>
        <taxon>Nitrobacteraceae</taxon>
        <taxon>Bradyrhizobium</taxon>
    </lineage>
</organism>
<dbReference type="Pfam" id="PF00656">
    <property type="entry name" value="Peptidase_C14"/>
    <property type="match status" value="1"/>
</dbReference>
<dbReference type="EMBL" id="LS398110">
    <property type="protein sequence ID" value="SPP92801.1"/>
    <property type="molecule type" value="Genomic_DNA"/>
</dbReference>
<dbReference type="InterPro" id="IPR029030">
    <property type="entry name" value="Caspase-like_dom_sf"/>
</dbReference>
<dbReference type="SUPFAM" id="SSF52129">
    <property type="entry name" value="Caspase-like"/>
    <property type="match status" value="1"/>
</dbReference>
<dbReference type="Proteomes" id="UP000246085">
    <property type="component" value="Chromosome BRAD3257"/>
</dbReference>
<name>A0A2U3PUF3_9BRAD</name>
<evidence type="ECO:0000313" key="3">
    <source>
        <dbReference type="EMBL" id="SPP92801.1"/>
    </source>
</evidence>
<evidence type="ECO:0000313" key="4">
    <source>
        <dbReference type="Proteomes" id="UP000246085"/>
    </source>
</evidence>
<dbReference type="GO" id="GO:0004197">
    <property type="term" value="F:cysteine-type endopeptidase activity"/>
    <property type="evidence" value="ECO:0007669"/>
    <property type="project" value="InterPro"/>
</dbReference>
<feature type="domain" description="Peptidase C14 caspase" evidence="2">
    <location>
        <begin position="3"/>
        <end position="185"/>
    </location>
</feature>